<feature type="transmembrane region" description="Helical" evidence="8">
    <location>
        <begin position="91"/>
        <end position="109"/>
    </location>
</feature>
<dbReference type="GO" id="GO:0008610">
    <property type="term" value="P:lipid biosynthetic process"/>
    <property type="evidence" value="ECO:0007669"/>
    <property type="project" value="UniProtKB-ARBA"/>
</dbReference>
<evidence type="ECO:0000256" key="8">
    <source>
        <dbReference type="SAM" id="Phobius"/>
    </source>
</evidence>
<feature type="transmembrane region" description="Helical" evidence="8">
    <location>
        <begin position="323"/>
        <end position="340"/>
    </location>
</feature>
<evidence type="ECO:0000256" key="5">
    <source>
        <dbReference type="ARBA" id="ARBA00022692"/>
    </source>
</evidence>
<protein>
    <recommendedName>
        <fullName evidence="10">Glycosyltransferase RgtA/B/C/D-like domain-containing protein</fullName>
    </recommendedName>
</protein>
<dbReference type="EMBL" id="MLJW01000102">
    <property type="protein sequence ID" value="OIQ99736.1"/>
    <property type="molecule type" value="Genomic_DNA"/>
</dbReference>
<name>A0A1J5RTY4_9ZZZZ</name>
<comment type="caution">
    <text evidence="9">The sequence shown here is derived from an EMBL/GenBank/DDBJ whole genome shotgun (WGS) entry which is preliminary data.</text>
</comment>
<evidence type="ECO:0000256" key="4">
    <source>
        <dbReference type="ARBA" id="ARBA00022679"/>
    </source>
</evidence>
<keyword evidence="4" id="KW-0808">Transferase</keyword>
<dbReference type="AlphaFoldDB" id="A0A1J5RTY4"/>
<feature type="transmembrane region" description="Helical" evidence="8">
    <location>
        <begin position="295"/>
        <end position="316"/>
    </location>
</feature>
<evidence type="ECO:0000256" key="3">
    <source>
        <dbReference type="ARBA" id="ARBA00022676"/>
    </source>
</evidence>
<comment type="subcellular location">
    <subcellularLocation>
        <location evidence="1">Cell membrane</location>
        <topology evidence="1">Multi-pass membrane protein</topology>
    </subcellularLocation>
</comment>
<feature type="transmembrane region" description="Helical" evidence="8">
    <location>
        <begin position="352"/>
        <end position="372"/>
    </location>
</feature>
<evidence type="ECO:0000256" key="7">
    <source>
        <dbReference type="ARBA" id="ARBA00023136"/>
    </source>
</evidence>
<evidence type="ECO:0008006" key="10">
    <source>
        <dbReference type="Google" id="ProtNLM"/>
    </source>
</evidence>
<evidence type="ECO:0000256" key="6">
    <source>
        <dbReference type="ARBA" id="ARBA00022989"/>
    </source>
</evidence>
<feature type="transmembrane region" description="Helical" evidence="8">
    <location>
        <begin position="116"/>
        <end position="137"/>
    </location>
</feature>
<dbReference type="InterPro" id="IPR050297">
    <property type="entry name" value="LipidA_mod_glycosyltrf_83"/>
</dbReference>
<proteinExistence type="predicted"/>
<evidence type="ECO:0000256" key="1">
    <source>
        <dbReference type="ARBA" id="ARBA00004651"/>
    </source>
</evidence>
<feature type="transmembrane region" description="Helical" evidence="8">
    <location>
        <begin position="210"/>
        <end position="230"/>
    </location>
</feature>
<feature type="transmembrane region" description="Helical" evidence="8">
    <location>
        <begin position="143"/>
        <end position="160"/>
    </location>
</feature>
<feature type="transmembrane region" description="Helical" evidence="8">
    <location>
        <begin position="167"/>
        <end position="190"/>
    </location>
</feature>
<dbReference type="GO" id="GO:0016763">
    <property type="term" value="F:pentosyltransferase activity"/>
    <property type="evidence" value="ECO:0007669"/>
    <property type="project" value="TreeGrafter"/>
</dbReference>
<accession>A0A1J5RTY4</accession>
<gene>
    <name evidence="9" type="ORF">GALL_181330</name>
</gene>
<evidence type="ECO:0000313" key="9">
    <source>
        <dbReference type="EMBL" id="OIQ99736.1"/>
    </source>
</evidence>
<feature type="transmembrane region" description="Helical" evidence="8">
    <location>
        <begin position="14"/>
        <end position="34"/>
    </location>
</feature>
<feature type="transmembrane region" description="Helical" evidence="8">
    <location>
        <begin position="256"/>
        <end position="283"/>
    </location>
</feature>
<keyword evidence="6 8" id="KW-1133">Transmembrane helix</keyword>
<keyword evidence="2" id="KW-1003">Cell membrane</keyword>
<sequence>MSALNKLSVNEKKYWLLFAIAAISFLPTLFFYYVGEEGIFPMVAQEMWERGVWLKQYMYGSDMQHNPLFNWLIIIFSAPLGWEHVLTVTRILTVSSTIVTALTLAWTAGRLFQDKAFGIFAALGYLTMIDVLLYHGWLSYVDPNYAMFIFAAITTLWVSVREGRISILALSGVLLTCAFLSKALTAYIFYGGVLFVLLFEMQQRRFLLQWRTLLVLLMTYAGPFIWYAIIPDGMAQGKRMFGELTNKFAYPSPLEYLYRLIGFPVEILTWLAPLTLLAIYLWLRKRNLKEASATHQLLFISACWMLLLNFFPYWISPRGGMRYLMPIYPLIALVAARIIWQSGDAALALARKWIIAALVLKFAAALILFPYYQSHYRGENYDETAADILMLTRGQALYTANSTAAGLSVTAYLNMRRLPAPVLQLPPAEFASGFIVGLTADEALGKVFKKYRLGGDDMYLLCRGEACNSPH</sequence>
<keyword evidence="5 8" id="KW-0812">Transmembrane</keyword>
<evidence type="ECO:0000256" key="2">
    <source>
        <dbReference type="ARBA" id="ARBA00022475"/>
    </source>
</evidence>
<dbReference type="GO" id="GO:0005886">
    <property type="term" value="C:plasma membrane"/>
    <property type="evidence" value="ECO:0007669"/>
    <property type="project" value="UniProtKB-SubCell"/>
</dbReference>
<reference evidence="9" key="1">
    <citation type="submission" date="2016-10" db="EMBL/GenBank/DDBJ databases">
        <title>Sequence of Gallionella enrichment culture.</title>
        <authorList>
            <person name="Poehlein A."/>
            <person name="Muehling M."/>
            <person name="Daniel R."/>
        </authorList>
    </citation>
    <scope>NUCLEOTIDE SEQUENCE</scope>
</reference>
<dbReference type="PANTHER" id="PTHR33908:SF11">
    <property type="entry name" value="MEMBRANE PROTEIN"/>
    <property type="match status" value="1"/>
</dbReference>
<organism evidence="9">
    <name type="scientific">mine drainage metagenome</name>
    <dbReference type="NCBI Taxonomy" id="410659"/>
    <lineage>
        <taxon>unclassified sequences</taxon>
        <taxon>metagenomes</taxon>
        <taxon>ecological metagenomes</taxon>
    </lineage>
</organism>
<keyword evidence="3" id="KW-0328">Glycosyltransferase</keyword>
<keyword evidence="7 8" id="KW-0472">Membrane</keyword>
<dbReference type="PANTHER" id="PTHR33908">
    <property type="entry name" value="MANNOSYLTRANSFERASE YKCB-RELATED"/>
    <property type="match status" value="1"/>
</dbReference>